<dbReference type="EMBL" id="JAUEPS010000001">
    <property type="protein sequence ID" value="KAK0469923.1"/>
    <property type="molecule type" value="Genomic_DNA"/>
</dbReference>
<accession>A0AA39NQF7</accession>
<proteinExistence type="predicted"/>
<reference evidence="1" key="1">
    <citation type="submission" date="2023-06" db="EMBL/GenBank/DDBJ databases">
        <authorList>
            <consortium name="Lawrence Berkeley National Laboratory"/>
            <person name="Ahrendt S."/>
            <person name="Sahu N."/>
            <person name="Indic B."/>
            <person name="Wong-Bajracharya J."/>
            <person name="Merenyi Z."/>
            <person name="Ke H.-M."/>
            <person name="Monk M."/>
            <person name="Kocsube S."/>
            <person name="Drula E."/>
            <person name="Lipzen A."/>
            <person name="Balint B."/>
            <person name="Henrissat B."/>
            <person name="Andreopoulos B."/>
            <person name="Martin F.M."/>
            <person name="Harder C.B."/>
            <person name="Rigling D."/>
            <person name="Ford K.L."/>
            <person name="Foster G.D."/>
            <person name="Pangilinan J."/>
            <person name="Papanicolaou A."/>
            <person name="Barry K."/>
            <person name="LaButti K."/>
            <person name="Viragh M."/>
            <person name="Koriabine M."/>
            <person name="Yan M."/>
            <person name="Riley R."/>
            <person name="Champramary S."/>
            <person name="Plett K.L."/>
            <person name="Tsai I.J."/>
            <person name="Slot J."/>
            <person name="Sipos G."/>
            <person name="Plett J."/>
            <person name="Nagy L.G."/>
            <person name="Grigoriev I.V."/>
        </authorList>
    </citation>
    <scope>NUCLEOTIDE SEQUENCE</scope>
    <source>
        <strain evidence="1">CCBAS 213</strain>
    </source>
</reference>
<name>A0AA39NQF7_ARMTA</name>
<keyword evidence="2" id="KW-1185">Reference proteome</keyword>
<dbReference type="GeneID" id="85354470"/>
<organism evidence="1 2">
    <name type="scientific">Armillaria tabescens</name>
    <name type="common">Ringless honey mushroom</name>
    <name type="synonym">Agaricus tabescens</name>
    <dbReference type="NCBI Taxonomy" id="1929756"/>
    <lineage>
        <taxon>Eukaryota</taxon>
        <taxon>Fungi</taxon>
        <taxon>Dikarya</taxon>
        <taxon>Basidiomycota</taxon>
        <taxon>Agaricomycotina</taxon>
        <taxon>Agaricomycetes</taxon>
        <taxon>Agaricomycetidae</taxon>
        <taxon>Agaricales</taxon>
        <taxon>Marasmiineae</taxon>
        <taxon>Physalacriaceae</taxon>
        <taxon>Desarmillaria</taxon>
    </lineage>
</organism>
<dbReference type="Proteomes" id="UP001175211">
    <property type="component" value="Unassembled WGS sequence"/>
</dbReference>
<dbReference type="RefSeq" id="XP_060339716.1">
    <property type="nucleotide sequence ID" value="XM_060470922.1"/>
</dbReference>
<evidence type="ECO:0000313" key="1">
    <source>
        <dbReference type="EMBL" id="KAK0469923.1"/>
    </source>
</evidence>
<sequence length="278" mass="32370">MTTLPPELVELIICEAWHSVMPSSTRTSFMTTCPLVNRTWKTIYAPIASQDLHITNLAYIYYLCDIAGRQKSIIYYDFIPQRTRTITCFVYLGKEIDDAAVKRVYGYLAKLPNDIGLNSLFPQVPYISFELGWIGIGRNPLSPQLCDIPICVRVYFHRYLSVTESARHKGETRVDVGISMTDSDPLRRPHPSTWVETLEQLRKVNLIGGWPWFLNKRYFPDRHRWITLDGFRHLCQSTYIYQHRGEIRDINWDLWMASKEPHSTWAKRLPSASSSIHT</sequence>
<protein>
    <submittedName>
        <fullName evidence="1">Uncharacterized protein</fullName>
    </submittedName>
</protein>
<evidence type="ECO:0000313" key="2">
    <source>
        <dbReference type="Proteomes" id="UP001175211"/>
    </source>
</evidence>
<gene>
    <name evidence="1" type="ORF">EV420DRAFT_1497541</name>
</gene>
<comment type="caution">
    <text evidence="1">The sequence shown here is derived from an EMBL/GenBank/DDBJ whole genome shotgun (WGS) entry which is preliminary data.</text>
</comment>
<dbReference type="AlphaFoldDB" id="A0AA39NQF7"/>